<evidence type="ECO:0000313" key="2">
    <source>
        <dbReference type="Proteomes" id="UP000260136"/>
    </source>
</evidence>
<dbReference type="EMBL" id="LS991952">
    <property type="protein sequence ID" value="SYV94054.1"/>
    <property type="molecule type" value="Genomic_DNA"/>
</dbReference>
<dbReference type="AlphaFoldDB" id="A0A3B0PKK0"/>
<gene>
    <name evidence="1" type="ORF">NCTC10115_00360</name>
</gene>
<reference evidence="2" key="1">
    <citation type="submission" date="2018-06" db="EMBL/GenBank/DDBJ databases">
        <authorList>
            <consortium name="Pathogen Informatics"/>
        </authorList>
    </citation>
    <scope>NUCLEOTIDE SEQUENCE [LARGE SCALE GENOMIC DNA]</scope>
    <source>
        <strain evidence="2">NCTC10115</strain>
    </source>
</reference>
<accession>A0A3B0PKK0</accession>
<proteinExistence type="predicted"/>
<sequence>MISIIIKVNDKINLFLLTFWLRRYGLLSNKIPIVNPISVTIGISNKLVPIILTHDSSFAEAVELKSIT</sequence>
<evidence type="ECO:0000313" key="1">
    <source>
        <dbReference type="EMBL" id="SYV94054.1"/>
    </source>
</evidence>
<name>A0A3B0PKK0_MYCGL</name>
<protein>
    <submittedName>
        <fullName evidence="1">Uncharacterized protein</fullName>
    </submittedName>
</protein>
<dbReference type="Proteomes" id="UP000260136">
    <property type="component" value="Chromosome"/>
</dbReference>
<organism evidence="1 2">
    <name type="scientific">Mycoplasmoides gallisepticum</name>
    <name type="common">Mycoplasma gallisepticum</name>
    <dbReference type="NCBI Taxonomy" id="2096"/>
    <lineage>
        <taxon>Bacteria</taxon>
        <taxon>Bacillati</taxon>
        <taxon>Mycoplasmatota</taxon>
        <taxon>Mycoplasmoidales</taxon>
        <taxon>Mycoplasmoidaceae</taxon>
        <taxon>Mycoplasmoides</taxon>
    </lineage>
</organism>